<dbReference type="CDD" id="cd04208">
    <property type="entry name" value="CuRO_2_CuNIR"/>
    <property type="match status" value="1"/>
</dbReference>
<dbReference type="GO" id="GO:0050421">
    <property type="term" value="F:nitrite reductase (NO-forming) activity"/>
    <property type="evidence" value="ECO:0007669"/>
    <property type="project" value="UniProtKB-EC"/>
</dbReference>
<evidence type="ECO:0000256" key="6">
    <source>
        <dbReference type="ARBA" id="ARBA00017290"/>
    </source>
</evidence>
<dbReference type="InterPro" id="IPR001287">
    <property type="entry name" value="NO2-reductase_Cu"/>
</dbReference>
<keyword evidence="14" id="KW-1185">Reference proteome</keyword>
<evidence type="ECO:0000259" key="12">
    <source>
        <dbReference type="Pfam" id="PF07732"/>
    </source>
</evidence>
<comment type="subunit">
    <text evidence="4">Homotrimer.</text>
</comment>
<evidence type="ECO:0000313" key="13">
    <source>
        <dbReference type="EMBL" id="CAE6714423.1"/>
    </source>
</evidence>
<evidence type="ECO:0000256" key="8">
    <source>
        <dbReference type="ARBA" id="ARBA00022737"/>
    </source>
</evidence>
<keyword evidence="8" id="KW-0677">Repeat</keyword>
<proteinExistence type="inferred from homology"/>
<organism evidence="13 14">
    <name type="scientific">Nitrospira defluvii</name>
    <dbReference type="NCBI Taxonomy" id="330214"/>
    <lineage>
        <taxon>Bacteria</taxon>
        <taxon>Pseudomonadati</taxon>
        <taxon>Nitrospirota</taxon>
        <taxon>Nitrospiria</taxon>
        <taxon>Nitrospirales</taxon>
        <taxon>Nitrospiraceae</taxon>
        <taxon>Nitrospira</taxon>
    </lineage>
</organism>
<evidence type="ECO:0000256" key="9">
    <source>
        <dbReference type="ARBA" id="ARBA00023002"/>
    </source>
</evidence>
<evidence type="ECO:0000313" key="14">
    <source>
        <dbReference type="Proteomes" id="UP000675880"/>
    </source>
</evidence>
<dbReference type="PANTHER" id="PTHR11709">
    <property type="entry name" value="MULTI-COPPER OXIDASE"/>
    <property type="match status" value="1"/>
</dbReference>
<sequence>MTGCNTRFRQSVIRTVLGLAAVSGLAMQPVESAFAKVVEVSMTAVETKLVIDGEGHTYDAWTFNGQFPGPVIRVQEGDEVVFSLTNPETNGRPHSMDFHAAETNFLEHYKEVRPGESLQYRFKAKWPGIFAYHCGASPMIQHIARGMMGAIIVDPKDPKALPKADREYVLVQSELFKDPDDADAMFDRKYQHVVFNGSVFRYDPVHSKAGGDFLDAKPGERVRFYFVNAGPNNVSAVHPIAEIWDDVWESGNPANHTRGVQTQLIPPAGAAILDMVLDNNDGVYPIVTHSLTDALRGAIALLKVDKDARQLPLMPLVTPAK</sequence>
<evidence type="ECO:0000256" key="1">
    <source>
        <dbReference type="ARBA" id="ARBA00001960"/>
    </source>
</evidence>
<comment type="similarity">
    <text evidence="3">Belongs to the multicopper oxidase family.</text>
</comment>
<comment type="caution">
    <text evidence="13">The sequence shown here is derived from an EMBL/GenBank/DDBJ whole genome shotgun (WGS) entry which is preliminary data.</text>
</comment>
<keyword evidence="7" id="KW-0479">Metal-binding</keyword>
<evidence type="ECO:0000256" key="3">
    <source>
        <dbReference type="ARBA" id="ARBA00010609"/>
    </source>
</evidence>
<dbReference type="PANTHER" id="PTHR11709:SF394">
    <property type="entry name" value="FI03373P-RELATED"/>
    <property type="match status" value="1"/>
</dbReference>
<comment type="cofactor">
    <cofactor evidence="2">
        <name>Cu(2+)</name>
        <dbReference type="ChEBI" id="CHEBI:29036"/>
    </cofactor>
</comment>
<accession>A0ABM8QTF6</accession>
<evidence type="ECO:0000256" key="10">
    <source>
        <dbReference type="ARBA" id="ARBA00023008"/>
    </source>
</evidence>
<dbReference type="Proteomes" id="UP000675880">
    <property type="component" value="Unassembled WGS sequence"/>
</dbReference>
<evidence type="ECO:0000256" key="11">
    <source>
        <dbReference type="ARBA" id="ARBA00049340"/>
    </source>
</evidence>
<dbReference type="EMBL" id="CAJNBJ010000001">
    <property type="protein sequence ID" value="CAE6714423.1"/>
    <property type="molecule type" value="Genomic_DNA"/>
</dbReference>
<dbReference type="CDD" id="cd11020">
    <property type="entry name" value="CuRO_1_CuNIR"/>
    <property type="match status" value="1"/>
</dbReference>
<dbReference type="Pfam" id="PF07732">
    <property type="entry name" value="Cu-oxidase_3"/>
    <property type="match status" value="1"/>
</dbReference>
<keyword evidence="10" id="KW-0186">Copper</keyword>
<dbReference type="EC" id="1.7.2.1" evidence="5"/>
<dbReference type="SUPFAM" id="SSF49503">
    <property type="entry name" value="Cupredoxins"/>
    <property type="match status" value="2"/>
</dbReference>
<dbReference type="InterPro" id="IPR011707">
    <property type="entry name" value="Cu-oxidase-like_N"/>
</dbReference>
<dbReference type="Gene3D" id="2.60.40.420">
    <property type="entry name" value="Cupredoxins - blue copper proteins"/>
    <property type="match status" value="2"/>
</dbReference>
<evidence type="ECO:0000256" key="2">
    <source>
        <dbReference type="ARBA" id="ARBA00001973"/>
    </source>
</evidence>
<dbReference type="InterPro" id="IPR045087">
    <property type="entry name" value="Cu-oxidase_fam"/>
</dbReference>
<comment type="cofactor">
    <cofactor evidence="1">
        <name>Cu(+)</name>
        <dbReference type="ChEBI" id="CHEBI:49552"/>
    </cofactor>
</comment>
<gene>
    <name evidence="13" type="ORF">NSPZN2_11379</name>
</gene>
<reference evidence="13 14" key="1">
    <citation type="submission" date="2021-02" db="EMBL/GenBank/DDBJ databases">
        <authorList>
            <person name="Han P."/>
        </authorList>
    </citation>
    <scope>NUCLEOTIDE SEQUENCE [LARGE SCALE GENOMIC DNA]</scope>
    <source>
        <strain evidence="13">Candidatus Nitrospira sp. ZN2</strain>
    </source>
</reference>
<dbReference type="PRINTS" id="PR00695">
    <property type="entry name" value="CUNO2RDTASE"/>
</dbReference>
<evidence type="ECO:0000256" key="5">
    <source>
        <dbReference type="ARBA" id="ARBA00011882"/>
    </source>
</evidence>
<evidence type="ECO:0000256" key="4">
    <source>
        <dbReference type="ARBA" id="ARBA00011233"/>
    </source>
</evidence>
<feature type="domain" description="Plastocyanin-like" evidence="12">
    <location>
        <begin position="55"/>
        <end position="156"/>
    </location>
</feature>
<name>A0ABM8QTF6_9BACT</name>
<protein>
    <recommendedName>
        <fullName evidence="6">Copper-containing nitrite reductase</fullName>
        <ecNumber evidence="5">1.7.2.1</ecNumber>
    </recommendedName>
</protein>
<dbReference type="InterPro" id="IPR008972">
    <property type="entry name" value="Cupredoxin"/>
</dbReference>
<keyword evidence="9 13" id="KW-0560">Oxidoreductase</keyword>
<dbReference type="RefSeq" id="WP_213041132.1">
    <property type="nucleotide sequence ID" value="NZ_CAJNBJ010000001.1"/>
</dbReference>
<evidence type="ECO:0000256" key="7">
    <source>
        <dbReference type="ARBA" id="ARBA00022723"/>
    </source>
</evidence>
<comment type="catalytic activity">
    <reaction evidence="11">
        <text>nitric oxide + Fe(III)-[cytochrome c] + H2O = Fe(II)-[cytochrome c] + nitrite + 2 H(+)</text>
        <dbReference type="Rhea" id="RHEA:15233"/>
        <dbReference type="Rhea" id="RHEA-COMP:10350"/>
        <dbReference type="Rhea" id="RHEA-COMP:14399"/>
        <dbReference type="ChEBI" id="CHEBI:15377"/>
        <dbReference type="ChEBI" id="CHEBI:15378"/>
        <dbReference type="ChEBI" id="CHEBI:16301"/>
        <dbReference type="ChEBI" id="CHEBI:16480"/>
        <dbReference type="ChEBI" id="CHEBI:29033"/>
        <dbReference type="ChEBI" id="CHEBI:29034"/>
        <dbReference type="EC" id="1.7.2.1"/>
    </reaction>
</comment>